<proteinExistence type="inferred from homology"/>
<evidence type="ECO:0000256" key="1">
    <source>
        <dbReference type="ARBA" id="ARBA00005594"/>
    </source>
</evidence>
<dbReference type="Pfam" id="PF09334">
    <property type="entry name" value="tRNA-synt_1g"/>
    <property type="match status" value="1"/>
</dbReference>
<accession>A0ABD2N9K1</accession>
<comment type="similarity">
    <text evidence="1">Belongs to the class-I aminoacyl-tRNA synthetase family.</text>
</comment>
<organism evidence="10 11">
    <name type="scientific">Cryptolaemus montrouzieri</name>
    <dbReference type="NCBI Taxonomy" id="559131"/>
    <lineage>
        <taxon>Eukaryota</taxon>
        <taxon>Metazoa</taxon>
        <taxon>Ecdysozoa</taxon>
        <taxon>Arthropoda</taxon>
        <taxon>Hexapoda</taxon>
        <taxon>Insecta</taxon>
        <taxon>Pterygota</taxon>
        <taxon>Neoptera</taxon>
        <taxon>Endopterygota</taxon>
        <taxon>Coleoptera</taxon>
        <taxon>Polyphaga</taxon>
        <taxon>Cucujiformia</taxon>
        <taxon>Coccinelloidea</taxon>
        <taxon>Coccinellidae</taxon>
        <taxon>Scymninae</taxon>
        <taxon>Scymnini</taxon>
        <taxon>Cryptolaemus</taxon>
    </lineage>
</organism>
<dbReference type="Pfam" id="PF13603">
    <property type="entry name" value="tRNA-synt_1_2"/>
    <property type="match status" value="1"/>
</dbReference>
<name>A0ABD2N9K1_9CUCU</name>
<gene>
    <name evidence="10" type="ORF">HHI36_020206</name>
</gene>
<dbReference type="AlphaFoldDB" id="A0ABD2N9K1"/>
<feature type="domain" description="Methionyl/Leucyl tRNA synthetase" evidence="8">
    <location>
        <begin position="1"/>
        <end position="71"/>
    </location>
</feature>
<evidence type="ECO:0000259" key="8">
    <source>
        <dbReference type="Pfam" id="PF09334"/>
    </source>
</evidence>
<dbReference type="InterPro" id="IPR002302">
    <property type="entry name" value="Leu-tRNA-ligase"/>
</dbReference>
<dbReference type="PANTHER" id="PTHR43740">
    <property type="entry name" value="LEUCYL-TRNA SYNTHETASE"/>
    <property type="match status" value="1"/>
</dbReference>
<reference evidence="10 11" key="1">
    <citation type="journal article" date="2021" name="BMC Biol.">
        <title>Horizontally acquired antibacterial genes associated with adaptive radiation of ladybird beetles.</title>
        <authorList>
            <person name="Li H.S."/>
            <person name="Tang X.F."/>
            <person name="Huang Y.H."/>
            <person name="Xu Z.Y."/>
            <person name="Chen M.L."/>
            <person name="Du X.Y."/>
            <person name="Qiu B.Y."/>
            <person name="Chen P.T."/>
            <person name="Zhang W."/>
            <person name="Slipinski A."/>
            <person name="Escalona H.E."/>
            <person name="Waterhouse R.M."/>
            <person name="Zwick A."/>
            <person name="Pang H."/>
        </authorList>
    </citation>
    <scope>NUCLEOTIDE SEQUENCE [LARGE SCALE GENOMIC DNA]</scope>
    <source>
        <strain evidence="10">SYSU2018</strain>
    </source>
</reference>
<keyword evidence="4" id="KW-0547">Nucleotide-binding</keyword>
<dbReference type="EMBL" id="JABFTP020000083">
    <property type="protein sequence ID" value="KAL3275445.1"/>
    <property type="molecule type" value="Genomic_DNA"/>
</dbReference>
<sequence>MGHVRVYTISDSVARFQRMNGKNVLHPIGWDAFGLPAENAAIDRQISPQDWTKFNISQMKSQLQTLGCSFDWDREIDTSDSILHDWRDIIKLQQHWIGECNGVNFDFKISGRDDFITLWTPYPEYIDHVKFVTVSDTHYIAKDFKIMTDCQN</sequence>
<evidence type="ECO:0000313" key="10">
    <source>
        <dbReference type="EMBL" id="KAL3275445.1"/>
    </source>
</evidence>
<dbReference type="InterPro" id="IPR015413">
    <property type="entry name" value="Methionyl/Leucyl_tRNA_Synth"/>
</dbReference>
<evidence type="ECO:0000256" key="5">
    <source>
        <dbReference type="ARBA" id="ARBA00022840"/>
    </source>
</evidence>
<dbReference type="Proteomes" id="UP001516400">
    <property type="component" value="Unassembled WGS sequence"/>
</dbReference>
<evidence type="ECO:0000256" key="2">
    <source>
        <dbReference type="ARBA" id="ARBA00013164"/>
    </source>
</evidence>
<dbReference type="SUPFAM" id="SSF52374">
    <property type="entry name" value="Nucleotidylyl transferase"/>
    <property type="match status" value="1"/>
</dbReference>
<dbReference type="GO" id="GO:0005524">
    <property type="term" value="F:ATP binding"/>
    <property type="evidence" value="ECO:0007669"/>
    <property type="project" value="UniProtKB-KW"/>
</dbReference>
<dbReference type="GO" id="GO:0006412">
    <property type="term" value="P:translation"/>
    <property type="evidence" value="ECO:0007669"/>
    <property type="project" value="UniProtKB-KW"/>
</dbReference>
<dbReference type="InterPro" id="IPR009008">
    <property type="entry name" value="Val/Leu/Ile-tRNA-synth_edit"/>
</dbReference>
<protein>
    <recommendedName>
        <fullName evidence="2">leucine--tRNA ligase</fullName>
        <ecNumber evidence="2">6.1.1.4</ecNumber>
    </recommendedName>
</protein>
<evidence type="ECO:0000256" key="3">
    <source>
        <dbReference type="ARBA" id="ARBA00022598"/>
    </source>
</evidence>
<keyword evidence="5" id="KW-0067">ATP-binding</keyword>
<dbReference type="Gene3D" id="3.40.50.620">
    <property type="entry name" value="HUPs"/>
    <property type="match status" value="1"/>
</dbReference>
<feature type="domain" description="Leucyl-tRNA synthetase editing" evidence="9">
    <location>
        <begin position="95"/>
        <end position="144"/>
    </location>
</feature>
<evidence type="ECO:0000259" key="9">
    <source>
        <dbReference type="Pfam" id="PF13603"/>
    </source>
</evidence>
<keyword evidence="3" id="KW-0436">Ligase</keyword>
<dbReference type="InterPro" id="IPR014729">
    <property type="entry name" value="Rossmann-like_a/b/a_fold"/>
</dbReference>
<comment type="caution">
    <text evidence="10">The sequence shown here is derived from an EMBL/GenBank/DDBJ whole genome shotgun (WGS) entry which is preliminary data.</text>
</comment>
<evidence type="ECO:0000256" key="6">
    <source>
        <dbReference type="ARBA" id="ARBA00022917"/>
    </source>
</evidence>
<evidence type="ECO:0000313" key="11">
    <source>
        <dbReference type="Proteomes" id="UP001516400"/>
    </source>
</evidence>
<dbReference type="PANTHER" id="PTHR43740:SF2">
    <property type="entry name" value="LEUCINE--TRNA LIGASE, MITOCHONDRIAL"/>
    <property type="match status" value="1"/>
</dbReference>
<keyword evidence="7" id="KW-0030">Aminoacyl-tRNA synthetase</keyword>
<dbReference type="EC" id="6.1.1.4" evidence="2"/>
<keyword evidence="11" id="KW-1185">Reference proteome</keyword>
<evidence type="ECO:0000256" key="7">
    <source>
        <dbReference type="ARBA" id="ARBA00023146"/>
    </source>
</evidence>
<dbReference type="GO" id="GO:0004823">
    <property type="term" value="F:leucine-tRNA ligase activity"/>
    <property type="evidence" value="ECO:0007669"/>
    <property type="project" value="UniProtKB-EC"/>
</dbReference>
<dbReference type="InterPro" id="IPR025709">
    <property type="entry name" value="Leu_tRNA-synth_edit"/>
</dbReference>
<dbReference type="Gene3D" id="3.90.740.10">
    <property type="entry name" value="Valyl/Leucyl/Isoleucyl-tRNA synthetase, editing domain"/>
    <property type="match status" value="1"/>
</dbReference>
<evidence type="ECO:0000256" key="4">
    <source>
        <dbReference type="ARBA" id="ARBA00022741"/>
    </source>
</evidence>
<keyword evidence="6" id="KW-0648">Protein biosynthesis</keyword>